<dbReference type="GO" id="GO:0000287">
    <property type="term" value="F:magnesium ion binding"/>
    <property type="evidence" value="ECO:0007669"/>
    <property type="project" value="TreeGrafter"/>
</dbReference>
<gene>
    <name evidence="5" type="primary">yitF_1</name>
    <name evidence="5" type="ORF">Pan189_06780</name>
</gene>
<dbReference type="PANTHER" id="PTHR13794:SF58">
    <property type="entry name" value="MITOCHONDRIAL ENOLASE SUPERFAMILY MEMBER 1"/>
    <property type="match status" value="1"/>
</dbReference>
<dbReference type="Gene3D" id="3.20.20.120">
    <property type="entry name" value="Enolase-like C-terminal domain"/>
    <property type="match status" value="1"/>
</dbReference>
<comment type="cofactor">
    <cofactor evidence="1">
        <name>Mg(2+)</name>
        <dbReference type="ChEBI" id="CHEBI:18420"/>
    </cofactor>
</comment>
<evidence type="ECO:0000259" key="4">
    <source>
        <dbReference type="SMART" id="SM00922"/>
    </source>
</evidence>
<dbReference type="GO" id="GO:0016853">
    <property type="term" value="F:isomerase activity"/>
    <property type="evidence" value="ECO:0007669"/>
    <property type="project" value="UniProtKB-KW"/>
</dbReference>
<dbReference type="KEGG" id="svp:Pan189_06780"/>
<dbReference type="PROSITE" id="PS00909">
    <property type="entry name" value="MR_MLE_2"/>
    <property type="match status" value="1"/>
</dbReference>
<dbReference type="EMBL" id="CP036268">
    <property type="protein sequence ID" value="QDT36322.1"/>
    <property type="molecule type" value="Genomic_DNA"/>
</dbReference>
<dbReference type="GO" id="GO:0016052">
    <property type="term" value="P:carbohydrate catabolic process"/>
    <property type="evidence" value="ECO:0007669"/>
    <property type="project" value="TreeGrafter"/>
</dbReference>
<dbReference type="InterPro" id="IPR036849">
    <property type="entry name" value="Enolase-like_C_sf"/>
</dbReference>
<name>A0A517QXE1_9PLAN</name>
<dbReference type="AlphaFoldDB" id="A0A517QXE1"/>
<dbReference type="Gene3D" id="3.30.390.10">
    <property type="entry name" value="Enolase-like, N-terminal domain"/>
    <property type="match status" value="1"/>
</dbReference>
<dbReference type="SUPFAM" id="SSF51604">
    <property type="entry name" value="Enolase C-terminal domain-like"/>
    <property type="match status" value="1"/>
</dbReference>
<dbReference type="InterPro" id="IPR013342">
    <property type="entry name" value="Mandelate_racemase_C"/>
</dbReference>
<dbReference type="SFLD" id="SFLDS00001">
    <property type="entry name" value="Enolase"/>
    <property type="match status" value="1"/>
</dbReference>
<evidence type="ECO:0000256" key="2">
    <source>
        <dbReference type="ARBA" id="ARBA00022723"/>
    </source>
</evidence>
<dbReference type="PANTHER" id="PTHR13794">
    <property type="entry name" value="ENOLASE SUPERFAMILY, MANDELATE RACEMASE"/>
    <property type="match status" value="1"/>
</dbReference>
<dbReference type="SUPFAM" id="SSF54826">
    <property type="entry name" value="Enolase N-terminal domain-like"/>
    <property type="match status" value="1"/>
</dbReference>
<keyword evidence="3" id="KW-0460">Magnesium</keyword>
<dbReference type="InterPro" id="IPR046945">
    <property type="entry name" value="RHMD-like"/>
</dbReference>
<dbReference type="CDD" id="cd03316">
    <property type="entry name" value="MR_like"/>
    <property type="match status" value="1"/>
</dbReference>
<evidence type="ECO:0000256" key="1">
    <source>
        <dbReference type="ARBA" id="ARBA00001946"/>
    </source>
</evidence>
<reference evidence="5 6" key="1">
    <citation type="submission" date="2019-02" db="EMBL/GenBank/DDBJ databases">
        <title>Deep-cultivation of Planctomycetes and their phenomic and genomic characterization uncovers novel biology.</title>
        <authorList>
            <person name="Wiegand S."/>
            <person name="Jogler M."/>
            <person name="Boedeker C."/>
            <person name="Pinto D."/>
            <person name="Vollmers J."/>
            <person name="Rivas-Marin E."/>
            <person name="Kohn T."/>
            <person name="Peeters S.H."/>
            <person name="Heuer A."/>
            <person name="Rast P."/>
            <person name="Oberbeckmann S."/>
            <person name="Bunk B."/>
            <person name="Jeske O."/>
            <person name="Meyerdierks A."/>
            <person name="Storesund J.E."/>
            <person name="Kallscheuer N."/>
            <person name="Luecker S."/>
            <person name="Lage O.M."/>
            <person name="Pohl T."/>
            <person name="Merkel B.J."/>
            <person name="Hornburger P."/>
            <person name="Mueller R.-W."/>
            <person name="Bruemmer F."/>
            <person name="Labrenz M."/>
            <person name="Spormann A.M."/>
            <person name="Op den Camp H."/>
            <person name="Overmann J."/>
            <person name="Amann R."/>
            <person name="Jetten M.S.M."/>
            <person name="Mascher T."/>
            <person name="Medema M.H."/>
            <person name="Devos D.P."/>
            <person name="Kaster A.-K."/>
            <person name="Ovreas L."/>
            <person name="Rohde M."/>
            <person name="Galperin M.Y."/>
            <person name="Jogler C."/>
        </authorList>
    </citation>
    <scope>NUCLEOTIDE SEQUENCE [LARGE SCALE GENOMIC DNA]</scope>
    <source>
        <strain evidence="5 6">Pan189</strain>
    </source>
</reference>
<protein>
    <submittedName>
        <fullName evidence="5">Isomerase YitF</fullName>
        <ecNumber evidence="5">5.-.-.-</ecNumber>
    </submittedName>
</protein>
<dbReference type="Pfam" id="PF13378">
    <property type="entry name" value="MR_MLE_C"/>
    <property type="match status" value="1"/>
</dbReference>
<proteinExistence type="predicted"/>
<dbReference type="RefSeq" id="WP_145362533.1">
    <property type="nucleotide sequence ID" value="NZ_CP036268.1"/>
</dbReference>
<evidence type="ECO:0000256" key="3">
    <source>
        <dbReference type="ARBA" id="ARBA00022842"/>
    </source>
</evidence>
<dbReference type="GO" id="GO:0016836">
    <property type="term" value="F:hydro-lyase activity"/>
    <property type="evidence" value="ECO:0007669"/>
    <property type="project" value="TreeGrafter"/>
</dbReference>
<dbReference type="Proteomes" id="UP000317318">
    <property type="component" value="Chromosome"/>
</dbReference>
<evidence type="ECO:0000313" key="6">
    <source>
        <dbReference type="Proteomes" id="UP000317318"/>
    </source>
</evidence>
<dbReference type="OrthoDB" id="9785902at2"/>
<evidence type="ECO:0000313" key="5">
    <source>
        <dbReference type="EMBL" id="QDT36322.1"/>
    </source>
</evidence>
<keyword evidence="2" id="KW-0479">Metal-binding</keyword>
<feature type="domain" description="Mandelate racemase/muconate lactonizing enzyme C-terminal" evidence="4">
    <location>
        <begin position="185"/>
        <end position="288"/>
    </location>
</feature>
<dbReference type="InterPro" id="IPR029065">
    <property type="entry name" value="Enolase_C-like"/>
</dbReference>
<dbReference type="InterPro" id="IPR029017">
    <property type="entry name" value="Enolase-like_N"/>
</dbReference>
<dbReference type="SMART" id="SM00922">
    <property type="entry name" value="MR_MLE"/>
    <property type="match status" value="1"/>
</dbReference>
<accession>A0A517QXE1</accession>
<keyword evidence="6" id="KW-1185">Reference proteome</keyword>
<dbReference type="EC" id="5.-.-.-" evidence="5"/>
<keyword evidence="5" id="KW-0413">Isomerase</keyword>
<dbReference type="GO" id="GO:0009063">
    <property type="term" value="P:amino acid catabolic process"/>
    <property type="evidence" value="ECO:0007669"/>
    <property type="project" value="InterPro"/>
</dbReference>
<organism evidence="5 6">
    <name type="scientific">Stratiformator vulcanicus</name>
    <dbReference type="NCBI Taxonomy" id="2527980"/>
    <lineage>
        <taxon>Bacteria</taxon>
        <taxon>Pseudomonadati</taxon>
        <taxon>Planctomycetota</taxon>
        <taxon>Planctomycetia</taxon>
        <taxon>Planctomycetales</taxon>
        <taxon>Planctomycetaceae</taxon>
        <taxon>Stratiformator</taxon>
    </lineage>
</organism>
<sequence length="408" mass="44568">MESIIATLFGERPRSLNRRRFLAGSAAGLFTAYWTVADGGDHAEGGLKLRKNLAVKSLAIAAIELLQDRNRYWCRVSGPETAFGVAEVPNRVMKSRSLLNDAVAPYFLGRDGWSLETLVDGVYVANSNYKLGGVPFWICVAAVELATLDMLGRQVGKPVGELFADRRRNEVPIYISRFNRDNAAAGEVASVADVLKRTGATACKLKVGRRMSNTKAQARRDLKMVELARSEFGDDVAIYLDANGSYTTEGAIRLGREFAKSGVGFLEEPCPWEDFESTRQVAEALELPIAGGEQDSSLPKLRWMMRHGALDLVQPDLFYHGGMIRCLRLAKIAGKFGLKVTPHSPKVGGQANPMLQFASIVPNIGPHQEYRETGRINDGKVTISDTPGLGIKSSDLKNAKSVLRVVGQ</sequence>
<dbReference type="InterPro" id="IPR018110">
    <property type="entry name" value="Mandel_Rmase/mucon_lact_enz_CS"/>
</dbReference>